<sequence>MLDVVEVRALHRPITFPHTKLVKSISSSRSRLCALGYCRSETGDAFVPNFASFSCMCFVASSFAVSLQDLTKELQHVILLDATEHGC</sequence>
<organism evidence="1 2">
    <name type="scientific">Pleuronectes platessa</name>
    <name type="common">European plaice</name>
    <dbReference type="NCBI Taxonomy" id="8262"/>
    <lineage>
        <taxon>Eukaryota</taxon>
        <taxon>Metazoa</taxon>
        <taxon>Chordata</taxon>
        <taxon>Craniata</taxon>
        <taxon>Vertebrata</taxon>
        <taxon>Euteleostomi</taxon>
        <taxon>Actinopterygii</taxon>
        <taxon>Neopterygii</taxon>
        <taxon>Teleostei</taxon>
        <taxon>Neoteleostei</taxon>
        <taxon>Acanthomorphata</taxon>
        <taxon>Carangaria</taxon>
        <taxon>Pleuronectiformes</taxon>
        <taxon>Pleuronectoidei</taxon>
        <taxon>Pleuronectidae</taxon>
        <taxon>Pleuronectes</taxon>
    </lineage>
</organism>
<name>A0A9N7YRL5_PLEPL</name>
<dbReference type="Proteomes" id="UP001153269">
    <property type="component" value="Unassembled WGS sequence"/>
</dbReference>
<proteinExistence type="predicted"/>
<accession>A0A9N7YRL5</accession>
<dbReference type="AlphaFoldDB" id="A0A9N7YRL5"/>
<evidence type="ECO:0000313" key="2">
    <source>
        <dbReference type="Proteomes" id="UP001153269"/>
    </source>
</evidence>
<gene>
    <name evidence="1" type="ORF">PLEPLA_LOCUS29571</name>
</gene>
<evidence type="ECO:0000313" key="1">
    <source>
        <dbReference type="EMBL" id="CAB1441844.1"/>
    </source>
</evidence>
<protein>
    <submittedName>
        <fullName evidence="1">Uncharacterized protein</fullName>
    </submittedName>
</protein>
<keyword evidence="2" id="KW-1185">Reference proteome</keyword>
<comment type="caution">
    <text evidence="1">The sequence shown here is derived from an EMBL/GenBank/DDBJ whole genome shotgun (WGS) entry which is preliminary data.</text>
</comment>
<reference evidence="1" key="1">
    <citation type="submission" date="2020-03" db="EMBL/GenBank/DDBJ databases">
        <authorList>
            <person name="Weist P."/>
        </authorList>
    </citation>
    <scope>NUCLEOTIDE SEQUENCE</scope>
</reference>
<dbReference type="EMBL" id="CADEAL010002724">
    <property type="protein sequence ID" value="CAB1441844.1"/>
    <property type="molecule type" value="Genomic_DNA"/>
</dbReference>